<gene>
    <name evidence="3" type="ORF">WJX81_008147</name>
</gene>
<dbReference type="AlphaFoldDB" id="A0AAW1RIQ9"/>
<keyword evidence="2" id="KW-0560">Oxidoreductase</keyword>
<dbReference type="InterPro" id="IPR036396">
    <property type="entry name" value="Cyt_P450_sf"/>
</dbReference>
<accession>A0AAW1RIQ9</accession>
<dbReference type="InterPro" id="IPR002401">
    <property type="entry name" value="Cyt_P450_E_grp-I"/>
</dbReference>
<sequence>MIAIYGYRPVQRWTYRSIPGPPPRWLTGNLSEITRLSYAMFYLKYARKYGKVWKVWFGSRVVVLVMDPDLGRLVNRNPNRHAYPHLGDLKSAADNASFFSSITTARDHNLHRSLQSAWQPTLSSASLAGYAPAMNAAAERLVACLGAVAAANGETDMLARFFRVAVDVVGTAVFGVDMHAQDDDDGPAAKRSTALVTAMQTLMDIEYGARSRYLTAGALFPFAFPLLRALVNIFPDNAIRRICSSYVILRGTCEEVLGDIKAKLAAAAPPASPAAALAGAGPLPKAAKPKSSGAGSVAMMPQAAVPDGGDAAQVPTPPGGFIPHLLSSAHHAGVRGGALLSDDEVLQQAMSFLVGTPESTAAAMSFCVHCLASHSAAEAALLQEVDAFGRARVPSAEDLAGLPYLDAVWTEALRLYGPGVSILREAAHDQRIGGHFIPKGTALQTVICAIHRDPAIWPRAGEFVPERWLAGHAAEVTDAQRRAFNPWGDGARACIGRRFAAEEGRIVLLRLYQQFTFELLPGQVPLELWSPFSIKPRHGLFVRPRVRA</sequence>
<dbReference type="SUPFAM" id="SSF48264">
    <property type="entry name" value="Cytochrome P450"/>
    <property type="match status" value="1"/>
</dbReference>
<keyword evidence="1 2" id="KW-0408">Iron</keyword>
<organism evidence="3 4">
    <name type="scientific">Elliptochloris bilobata</name>
    <dbReference type="NCBI Taxonomy" id="381761"/>
    <lineage>
        <taxon>Eukaryota</taxon>
        <taxon>Viridiplantae</taxon>
        <taxon>Chlorophyta</taxon>
        <taxon>core chlorophytes</taxon>
        <taxon>Trebouxiophyceae</taxon>
        <taxon>Trebouxiophyceae incertae sedis</taxon>
        <taxon>Elliptochloris clade</taxon>
        <taxon>Elliptochloris</taxon>
    </lineage>
</organism>
<dbReference type="GO" id="GO:0005506">
    <property type="term" value="F:iron ion binding"/>
    <property type="evidence" value="ECO:0007669"/>
    <property type="project" value="InterPro"/>
</dbReference>
<dbReference type="PANTHER" id="PTHR24301:SF2">
    <property type="entry name" value="THROMBOXANE-A SYNTHASE"/>
    <property type="match status" value="1"/>
</dbReference>
<comment type="cofactor">
    <cofactor evidence="1">
        <name>heme</name>
        <dbReference type="ChEBI" id="CHEBI:30413"/>
    </cofactor>
</comment>
<evidence type="ECO:0000256" key="1">
    <source>
        <dbReference type="PIRSR" id="PIRSR602401-1"/>
    </source>
</evidence>
<dbReference type="PROSITE" id="PS00086">
    <property type="entry name" value="CYTOCHROME_P450"/>
    <property type="match status" value="1"/>
</dbReference>
<evidence type="ECO:0000313" key="3">
    <source>
        <dbReference type="EMBL" id="KAK9833473.1"/>
    </source>
</evidence>
<keyword evidence="2" id="KW-0503">Monooxygenase</keyword>
<dbReference type="InterPro" id="IPR001128">
    <property type="entry name" value="Cyt_P450"/>
</dbReference>
<dbReference type="Gene3D" id="1.10.630.10">
    <property type="entry name" value="Cytochrome P450"/>
    <property type="match status" value="1"/>
</dbReference>
<dbReference type="Pfam" id="PF00067">
    <property type="entry name" value="p450"/>
    <property type="match status" value="2"/>
</dbReference>
<proteinExistence type="inferred from homology"/>
<evidence type="ECO:0000313" key="4">
    <source>
        <dbReference type="Proteomes" id="UP001445335"/>
    </source>
</evidence>
<dbReference type="GO" id="GO:0016705">
    <property type="term" value="F:oxidoreductase activity, acting on paired donors, with incorporation or reduction of molecular oxygen"/>
    <property type="evidence" value="ECO:0007669"/>
    <property type="project" value="InterPro"/>
</dbReference>
<dbReference type="PRINTS" id="PR00463">
    <property type="entry name" value="EP450I"/>
</dbReference>
<comment type="similarity">
    <text evidence="2">Belongs to the cytochrome P450 family.</text>
</comment>
<dbReference type="GO" id="GO:0004497">
    <property type="term" value="F:monooxygenase activity"/>
    <property type="evidence" value="ECO:0007669"/>
    <property type="project" value="UniProtKB-KW"/>
</dbReference>
<feature type="binding site" description="axial binding residue" evidence="1">
    <location>
        <position position="494"/>
    </location>
    <ligand>
        <name>heme</name>
        <dbReference type="ChEBI" id="CHEBI:30413"/>
    </ligand>
    <ligandPart>
        <name>Fe</name>
        <dbReference type="ChEBI" id="CHEBI:18248"/>
    </ligandPart>
</feature>
<dbReference type="Proteomes" id="UP001445335">
    <property type="component" value="Unassembled WGS sequence"/>
</dbReference>
<reference evidence="3 4" key="1">
    <citation type="journal article" date="2024" name="Nat. Commun.">
        <title>Phylogenomics reveals the evolutionary origins of lichenization in chlorophyte algae.</title>
        <authorList>
            <person name="Puginier C."/>
            <person name="Libourel C."/>
            <person name="Otte J."/>
            <person name="Skaloud P."/>
            <person name="Haon M."/>
            <person name="Grisel S."/>
            <person name="Petersen M."/>
            <person name="Berrin J.G."/>
            <person name="Delaux P.M."/>
            <person name="Dal Grande F."/>
            <person name="Keller J."/>
        </authorList>
    </citation>
    <scope>NUCLEOTIDE SEQUENCE [LARGE SCALE GENOMIC DNA]</scope>
    <source>
        <strain evidence="3 4">SAG 245.80</strain>
    </source>
</reference>
<keyword evidence="4" id="KW-1185">Reference proteome</keyword>
<evidence type="ECO:0000256" key="2">
    <source>
        <dbReference type="RuleBase" id="RU000461"/>
    </source>
</evidence>
<dbReference type="GO" id="GO:0020037">
    <property type="term" value="F:heme binding"/>
    <property type="evidence" value="ECO:0007669"/>
    <property type="project" value="InterPro"/>
</dbReference>
<keyword evidence="1 2" id="KW-0349">Heme</keyword>
<dbReference type="PANTHER" id="PTHR24301">
    <property type="entry name" value="THROMBOXANE-A SYNTHASE"/>
    <property type="match status" value="1"/>
</dbReference>
<name>A0AAW1RIQ9_9CHLO</name>
<dbReference type="InterPro" id="IPR017972">
    <property type="entry name" value="Cyt_P450_CS"/>
</dbReference>
<dbReference type="EMBL" id="JALJOU010000036">
    <property type="protein sequence ID" value="KAK9833473.1"/>
    <property type="molecule type" value="Genomic_DNA"/>
</dbReference>
<keyword evidence="1 2" id="KW-0479">Metal-binding</keyword>
<comment type="caution">
    <text evidence="3">The sequence shown here is derived from an EMBL/GenBank/DDBJ whole genome shotgun (WGS) entry which is preliminary data.</text>
</comment>
<protein>
    <recommendedName>
        <fullName evidence="5">Cytochrome P450</fullName>
    </recommendedName>
</protein>
<evidence type="ECO:0008006" key="5">
    <source>
        <dbReference type="Google" id="ProtNLM"/>
    </source>
</evidence>